<protein>
    <submittedName>
        <fullName evidence="1">AlNc14C218G9050 protein</fullName>
    </submittedName>
</protein>
<sequence length="78" mass="9158">MRNSYEKRMRLSFGLLEYRHPFSIKFSAVVCLRKLAKGRYFGVKSVSVYSVCALREIADYSDIPHMIHTGTREAKERR</sequence>
<dbReference type="EMBL" id="FR824263">
    <property type="protein sequence ID" value="CCA24019.1"/>
    <property type="molecule type" value="Genomic_DNA"/>
</dbReference>
<evidence type="ECO:0000313" key="1">
    <source>
        <dbReference type="EMBL" id="CCA24019.1"/>
    </source>
</evidence>
<dbReference type="HOGENOM" id="CLU_2627091_0_0_1"/>
<proteinExistence type="predicted"/>
<accession>F0WRQ4</accession>
<reference evidence="1" key="1">
    <citation type="journal article" date="2011" name="PLoS Biol.">
        <title>Gene gain and loss during evolution of obligate parasitism in the white rust pathogen of Arabidopsis thaliana.</title>
        <authorList>
            <person name="Kemen E."/>
            <person name="Gardiner A."/>
            <person name="Schultz-Larsen T."/>
            <person name="Kemen A.C."/>
            <person name="Balmuth A.L."/>
            <person name="Robert-Seilaniantz A."/>
            <person name="Bailey K."/>
            <person name="Holub E."/>
            <person name="Studholme D.J."/>
            <person name="Maclean D."/>
            <person name="Jones J.D."/>
        </authorList>
    </citation>
    <scope>NUCLEOTIDE SEQUENCE</scope>
</reference>
<organism evidence="1">
    <name type="scientific">Albugo laibachii Nc14</name>
    <dbReference type="NCBI Taxonomy" id="890382"/>
    <lineage>
        <taxon>Eukaryota</taxon>
        <taxon>Sar</taxon>
        <taxon>Stramenopiles</taxon>
        <taxon>Oomycota</taxon>
        <taxon>Peronosporomycetes</taxon>
        <taxon>Albuginales</taxon>
        <taxon>Albuginaceae</taxon>
        <taxon>Albugo</taxon>
    </lineage>
</organism>
<reference evidence="1" key="2">
    <citation type="submission" date="2011-02" db="EMBL/GenBank/DDBJ databases">
        <authorList>
            <person name="MacLean D."/>
        </authorList>
    </citation>
    <scope>NUCLEOTIDE SEQUENCE</scope>
</reference>
<dbReference type="AlphaFoldDB" id="F0WRQ4"/>
<name>F0WRQ4_9STRA</name>
<gene>
    <name evidence="1" type="primary">AlNc14C218G9050</name>
    <name evidence="1" type="ORF">ALNC14_101630</name>
</gene>